<gene>
    <name evidence="1" type="ORF">NDU88_006443</name>
</gene>
<accession>A0AAV7L438</accession>
<comment type="caution">
    <text evidence="1">The sequence shown here is derived from an EMBL/GenBank/DDBJ whole genome shotgun (WGS) entry which is preliminary data.</text>
</comment>
<sequence length="49" mass="5128">HALPACSFSIVSRHALPACSFQHHVTVCSPCVLLPASCHGMLSLRAPSS</sequence>
<dbReference type="Proteomes" id="UP001066276">
    <property type="component" value="Chromosome 12"/>
</dbReference>
<dbReference type="EMBL" id="JANPWB010000016">
    <property type="protein sequence ID" value="KAJ1086322.1"/>
    <property type="molecule type" value="Genomic_DNA"/>
</dbReference>
<protein>
    <submittedName>
        <fullName evidence="1">Uncharacterized protein</fullName>
    </submittedName>
</protein>
<feature type="non-terminal residue" evidence="1">
    <location>
        <position position="49"/>
    </location>
</feature>
<evidence type="ECO:0000313" key="2">
    <source>
        <dbReference type="Proteomes" id="UP001066276"/>
    </source>
</evidence>
<reference evidence="1" key="1">
    <citation type="journal article" date="2022" name="bioRxiv">
        <title>Sequencing and chromosome-scale assembly of the giantPleurodeles waltlgenome.</title>
        <authorList>
            <person name="Brown T."/>
            <person name="Elewa A."/>
            <person name="Iarovenko S."/>
            <person name="Subramanian E."/>
            <person name="Araus A.J."/>
            <person name="Petzold A."/>
            <person name="Susuki M."/>
            <person name="Suzuki K.-i.T."/>
            <person name="Hayashi T."/>
            <person name="Toyoda A."/>
            <person name="Oliveira C."/>
            <person name="Osipova E."/>
            <person name="Leigh N.D."/>
            <person name="Simon A."/>
            <person name="Yun M.H."/>
        </authorList>
    </citation>
    <scope>NUCLEOTIDE SEQUENCE</scope>
    <source>
        <strain evidence="1">20211129_DDA</strain>
        <tissue evidence="1">Liver</tissue>
    </source>
</reference>
<evidence type="ECO:0000313" key="1">
    <source>
        <dbReference type="EMBL" id="KAJ1086322.1"/>
    </source>
</evidence>
<dbReference type="AlphaFoldDB" id="A0AAV7L438"/>
<proteinExistence type="predicted"/>
<organism evidence="1 2">
    <name type="scientific">Pleurodeles waltl</name>
    <name type="common">Iberian ribbed newt</name>
    <dbReference type="NCBI Taxonomy" id="8319"/>
    <lineage>
        <taxon>Eukaryota</taxon>
        <taxon>Metazoa</taxon>
        <taxon>Chordata</taxon>
        <taxon>Craniata</taxon>
        <taxon>Vertebrata</taxon>
        <taxon>Euteleostomi</taxon>
        <taxon>Amphibia</taxon>
        <taxon>Batrachia</taxon>
        <taxon>Caudata</taxon>
        <taxon>Salamandroidea</taxon>
        <taxon>Salamandridae</taxon>
        <taxon>Pleurodelinae</taxon>
        <taxon>Pleurodeles</taxon>
    </lineage>
</organism>
<name>A0AAV7L438_PLEWA</name>
<keyword evidence="2" id="KW-1185">Reference proteome</keyword>
<feature type="non-terminal residue" evidence="1">
    <location>
        <position position="1"/>
    </location>
</feature>